<dbReference type="GO" id="GO:0003677">
    <property type="term" value="F:DNA binding"/>
    <property type="evidence" value="ECO:0007669"/>
    <property type="project" value="InterPro"/>
</dbReference>
<comment type="caution">
    <text evidence="8">The sequence shown here is derived from an EMBL/GenBank/DDBJ whole genome shotgun (WGS) entry which is preliminary data.</text>
</comment>
<evidence type="ECO:0000256" key="4">
    <source>
        <dbReference type="ARBA" id="ARBA00023163"/>
    </source>
</evidence>
<dbReference type="AlphaFoldDB" id="A0A0N8H5H0"/>
<protein>
    <recommendedName>
        <fullName evidence="7">Xylanolytic transcriptional activator regulatory domain-containing protein</fullName>
    </recommendedName>
</protein>
<evidence type="ECO:0000313" key="9">
    <source>
        <dbReference type="Proteomes" id="UP000050424"/>
    </source>
</evidence>
<evidence type="ECO:0000259" key="7">
    <source>
        <dbReference type="Pfam" id="PF04082"/>
    </source>
</evidence>
<dbReference type="GO" id="GO:0008270">
    <property type="term" value="F:zinc ion binding"/>
    <property type="evidence" value="ECO:0007669"/>
    <property type="project" value="InterPro"/>
</dbReference>
<dbReference type="OrthoDB" id="1405595at2759"/>
<dbReference type="InterPro" id="IPR007219">
    <property type="entry name" value="XnlR_reg_dom"/>
</dbReference>
<keyword evidence="3" id="KW-0805">Transcription regulation</keyword>
<evidence type="ECO:0000256" key="1">
    <source>
        <dbReference type="ARBA" id="ARBA00022723"/>
    </source>
</evidence>
<keyword evidence="5" id="KW-0539">Nucleus</keyword>
<accession>A0A0N8H5H0</accession>
<keyword evidence="4" id="KW-0804">Transcription</keyword>
<keyword evidence="1" id="KW-0479">Metal-binding</keyword>
<reference evidence="8 9" key="1">
    <citation type="submission" date="2015-09" db="EMBL/GenBank/DDBJ databases">
        <title>Draft genome of a European isolate of the apple canker pathogen Neonectria ditissima.</title>
        <authorList>
            <person name="Gomez-Cortecero A."/>
            <person name="Harrison R.J."/>
            <person name="Armitage A.D."/>
        </authorList>
    </citation>
    <scope>NUCLEOTIDE SEQUENCE [LARGE SCALE GENOMIC DNA]</scope>
    <source>
        <strain evidence="8 9">R09/05</strain>
    </source>
</reference>
<dbReference type="Pfam" id="PF04082">
    <property type="entry name" value="Fungal_trans"/>
    <property type="match status" value="1"/>
</dbReference>
<dbReference type="PANTHER" id="PTHR47660:SF2">
    <property type="entry name" value="TRANSCRIPTION FACTOR WITH C2H2 AND ZN(2)-CYS(6) DNA BINDING DOMAIN (EUROFUNG)"/>
    <property type="match status" value="1"/>
</dbReference>
<evidence type="ECO:0000256" key="2">
    <source>
        <dbReference type="ARBA" id="ARBA00022833"/>
    </source>
</evidence>
<dbReference type="CDD" id="cd12148">
    <property type="entry name" value="fungal_TF_MHR"/>
    <property type="match status" value="1"/>
</dbReference>
<dbReference type="PANTHER" id="PTHR47660">
    <property type="entry name" value="TRANSCRIPTION FACTOR WITH C2H2 AND ZN(2)-CYS(6) DNA BINDING DOMAIN (EUROFUNG)-RELATED-RELATED"/>
    <property type="match status" value="1"/>
</dbReference>
<dbReference type="EMBL" id="LKCW01000216">
    <property type="protein sequence ID" value="KPM36148.1"/>
    <property type="molecule type" value="Genomic_DNA"/>
</dbReference>
<keyword evidence="2" id="KW-0862">Zinc</keyword>
<feature type="domain" description="Xylanolytic transcriptional activator regulatory" evidence="7">
    <location>
        <begin position="249"/>
        <end position="372"/>
    </location>
</feature>
<keyword evidence="9" id="KW-1185">Reference proteome</keyword>
<feature type="region of interest" description="Disordered" evidence="6">
    <location>
        <begin position="24"/>
        <end position="82"/>
    </location>
</feature>
<proteinExistence type="predicted"/>
<evidence type="ECO:0000256" key="5">
    <source>
        <dbReference type="ARBA" id="ARBA00023242"/>
    </source>
</evidence>
<feature type="region of interest" description="Disordered" evidence="6">
    <location>
        <begin position="153"/>
        <end position="184"/>
    </location>
</feature>
<sequence length="647" mass="71700">MATMFPYELTLAVGKPLPPLPNASLDLLDAGHPDSDPIVSSNTEERTVAETDPATSTSIMDLDRSFGGSRASSSVDRSESSRPHMAPIDYLDLLEPLPALDIYNDWLFTGGYDDDFSESMSLPKTLVIGSQDCSQGGKSSALAPSISSTASTSLLSSAPAGQRTCATSPSCDESRPASPLSDAPVPNFVGVGHRPNSCNNTYVPTTPTGAENGEPLDLGDEDWRVDDYGHVPRLPQTSYDAIAACLDSTERDSPTISSLELTQSALLSQVCMMFSGDSMLTDIAHTNMAMVATLCRRADAFSETETDAGDVLLSEGNWDQWVQAESKRRLAYCAWVLDTQHIMFFELPSVIPSELLQVQMPCHEPLWEAPSQCRLLELLAETRNPTATQRPRRLGQELSWMYRTRRRPEGLGDFHTLLLSMGVFRDAGRIENASAYLDILRQADSSILQRSQMGWLAIQHNHFLALLLRISPRELFAFSGWRVDDVEREKSRSRLQRWGKKRSYEARCAVFHAAKVFSCLRTHPTRGYHQTQCTLLSSVMIWAYIDCCTIPVVEPTIEGRSGEARVITLRFDKCSPEDPMVAAWLRNGEGARPYLAGVGSLEERGAAARLIKETARLLDTDKSWPLSYRVRFVLLKHYSAKTAYLNR</sequence>
<dbReference type="Proteomes" id="UP000050424">
    <property type="component" value="Unassembled WGS sequence"/>
</dbReference>
<gene>
    <name evidence="8" type="ORF">AK830_g10424</name>
</gene>
<evidence type="ECO:0000256" key="3">
    <source>
        <dbReference type="ARBA" id="ARBA00023015"/>
    </source>
</evidence>
<dbReference type="STRING" id="78410.A0A0N8H5H0"/>
<evidence type="ECO:0000313" key="8">
    <source>
        <dbReference type="EMBL" id="KPM36148.1"/>
    </source>
</evidence>
<dbReference type="GO" id="GO:0006351">
    <property type="term" value="P:DNA-templated transcription"/>
    <property type="evidence" value="ECO:0007669"/>
    <property type="project" value="InterPro"/>
</dbReference>
<name>A0A0N8H5H0_9HYPO</name>
<organism evidence="8 9">
    <name type="scientific">Neonectria ditissima</name>
    <dbReference type="NCBI Taxonomy" id="78410"/>
    <lineage>
        <taxon>Eukaryota</taxon>
        <taxon>Fungi</taxon>
        <taxon>Dikarya</taxon>
        <taxon>Ascomycota</taxon>
        <taxon>Pezizomycotina</taxon>
        <taxon>Sordariomycetes</taxon>
        <taxon>Hypocreomycetidae</taxon>
        <taxon>Hypocreales</taxon>
        <taxon>Nectriaceae</taxon>
        <taxon>Neonectria</taxon>
    </lineage>
</organism>
<evidence type="ECO:0000256" key="6">
    <source>
        <dbReference type="SAM" id="MobiDB-lite"/>
    </source>
</evidence>